<dbReference type="AlphaFoldDB" id="A0A922CY83"/>
<evidence type="ECO:0000256" key="1">
    <source>
        <dbReference type="PROSITE-ProRule" id="PRU00047"/>
    </source>
</evidence>
<dbReference type="GO" id="GO:0004190">
    <property type="term" value="F:aspartic-type endopeptidase activity"/>
    <property type="evidence" value="ECO:0007669"/>
    <property type="project" value="InterPro"/>
</dbReference>
<dbReference type="PROSITE" id="PS50158">
    <property type="entry name" value="ZF_CCHC"/>
    <property type="match status" value="2"/>
</dbReference>
<comment type="caution">
    <text evidence="4">The sequence shown here is derived from an EMBL/GenBank/DDBJ whole genome shotgun (WGS) entry which is preliminary data.</text>
</comment>
<keyword evidence="1" id="KW-0862">Zinc</keyword>
<reference evidence="4" key="1">
    <citation type="journal article" date="2016" name="Insect Biochem. Mol. Biol.">
        <title>Multifaceted biological insights from a draft genome sequence of the tobacco hornworm moth, Manduca sexta.</title>
        <authorList>
            <person name="Kanost M.R."/>
            <person name="Arrese E.L."/>
            <person name="Cao X."/>
            <person name="Chen Y.R."/>
            <person name="Chellapilla S."/>
            <person name="Goldsmith M.R."/>
            <person name="Grosse-Wilde E."/>
            <person name="Heckel D.G."/>
            <person name="Herndon N."/>
            <person name="Jiang H."/>
            <person name="Papanicolaou A."/>
            <person name="Qu J."/>
            <person name="Soulages J.L."/>
            <person name="Vogel H."/>
            <person name="Walters J."/>
            <person name="Waterhouse R.M."/>
            <person name="Ahn S.J."/>
            <person name="Almeida F.C."/>
            <person name="An C."/>
            <person name="Aqrawi P."/>
            <person name="Bretschneider A."/>
            <person name="Bryant W.B."/>
            <person name="Bucks S."/>
            <person name="Chao H."/>
            <person name="Chevignon G."/>
            <person name="Christen J.M."/>
            <person name="Clarke D.F."/>
            <person name="Dittmer N.T."/>
            <person name="Ferguson L.C.F."/>
            <person name="Garavelou S."/>
            <person name="Gordon K.H.J."/>
            <person name="Gunaratna R.T."/>
            <person name="Han Y."/>
            <person name="Hauser F."/>
            <person name="He Y."/>
            <person name="Heidel-Fischer H."/>
            <person name="Hirsh A."/>
            <person name="Hu Y."/>
            <person name="Jiang H."/>
            <person name="Kalra D."/>
            <person name="Klinner C."/>
            <person name="Konig C."/>
            <person name="Kovar C."/>
            <person name="Kroll A.R."/>
            <person name="Kuwar S.S."/>
            <person name="Lee S.L."/>
            <person name="Lehman R."/>
            <person name="Li K."/>
            <person name="Li Z."/>
            <person name="Liang H."/>
            <person name="Lovelace S."/>
            <person name="Lu Z."/>
            <person name="Mansfield J.H."/>
            <person name="McCulloch K.J."/>
            <person name="Mathew T."/>
            <person name="Morton B."/>
            <person name="Muzny D.M."/>
            <person name="Neunemann D."/>
            <person name="Ongeri F."/>
            <person name="Pauchet Y."/>
            <person name="Pu L.L."/>
            <person name="Pyrousis I."/>
            <person name="Rao X.J."/>
            <person name="Redding A."/>
            <person name="Roesel C."/>
            <person name="Sanchez-Gracia A."/>
            <person name="Schaack S."/>
            <person name="Shukla A."/>
            <person name="Tetreau G."/>
            <person name="Wang Y."/>
            <person name="Xiong G.H."/>
            <person name="Traut W."/>
            <person name="Walsh T.K."/>
            <person name="Worley K.C."/>
            <person name="Wu D."/>
            <person name="Wu W."/>
            <person name="Wu Y.Q."/>
            <person name="Zhang X."/>
            <person name="Zou Z."/>
            <person name="Zucker H."/>
            <person name="Briscoe A.D."/>
            <person name="Burmester T."/>
            <person name="Clem R.J."/>
            <person name="Feyereisen R."/>
            <person name="Grimmelikhuijzen C.J.P."/>
            <person name="Hamodrakas S.J."/>
            <person name="Hansson B.S."/>
            <person name="Huguet E."/>
            <person name="Jermiin L.S."/>
            <person name="Lan Q."/>
            <person name="Lehman H.K."/>
            <person name="Lorenzen M."/>
            <person name="Merzendorfer H."/>
            <person name="Michalopoulos I."/>
            <person name="Morton D.B."/>
            <person name="Muthukrishnan S."/>
            <person name="Oakeshott J.G."/>
            <person name="Palmer W."/>
            <person name="Park Y."/>
            <person name="Passarelli A.L."/>
            <person name="Rozas J."/>
            <person name="Schwartz L.M."/>
            <person name="Smith W."/>
            <person name="Southgate A."/>
            <person name="Vilcinskas A."/>
            <person name="Vogt R."/>
            <person name="Wang P."/>
            <person name="Werren J."/>
            <person name="Yu X.Q."/>
            <person name="Zhou J.J."/>
            <person name="Brown S.J."/>
            <person name="Scherer S.E."/>
            <person name="Richards S."/>
            <person name="Blissard G.W."/>
        </authorList>
    </citation>
    <scope>NUCLEOTIDE SEQUENCE</scope>
</reference>
<proteinExistence type="predicted"/>
<dbReference type="GO" id="GO:0008270">
    <property type="term" value="F:zinc ion binding"/>
    <property type="evidence" value="ECO:0007669"/>
    <property type="project" value="UniProtKB-KW"/>
</dbReference>
<feature type="domain" description="CCHC-type" evidence="2">
    <location>
        <begin position="200"/>
        <end position="214"/>
    </location>
</feature>
<feature type="domain" description="CCHC-type" evidence="2">
    <location>
        <begin position="219"/>
        <end position="234"/>
    </location>
</feature>
<evidence type="ECO:0000259" key="2">
    <source>
        <dbReference type="PROSITE" id="PS50158"/>
    </source>
</evidence>
<dbReference type="InterPro" id="IPR050951">
    <property type="entry name" value="Retrovirus_Pol_polyprotein"/>
</dbReference>
<keyword evidence="1" id="KW-0479">Metal-binding</keyword>
<feature type="domain" description="Peptidase A2" evidence="3">
    <location>
        <begin position="305"/>
        <end position="342"/>
    </location>
</feature>
<sequence>MAENKNDDGKSYNPFVMDSIPKFTGDDVTYSSAKWVQDLDDNAEIFGWNQQQKLIIARRCLSGTAELWLRTEKPLKTFDELKAALIKEFPETVNSKKMHEMMSRRKKLPNETYYQYMLVMKDLGKRAKFPHYVSIQYIIDGIHDYESNKIMFYGVTTYPVLREKLNLYESCKEKTKDAKLRDKSVRPRTQEPEVKSVVKRCYKCGEQGHVASSCSRGIKCFKCNEFGHIGKECKMAAISHNRGACGGRSDVKFKRPDRRSMFVHYACDGDSCQCQCQHRIMLNVNNHGSVINKSVKCVRINEFIVNGLIDTGSDLNLIKFELFTKLNCEYQPDKILLTGLGSCQVFSVGKFDTDLVIDHHKYRINFYIVPTNTIPYDVILGQSFLVNTITVIDKGSVEVRPQSYDESYQHSICLSSSLTDNNPCVQDIINNYKPHKIKEAPIKLKIVLKDDIPVTQRPRRLAIAEEKVVNQQIGE</sequence>
<dbReference type="Proteomes" id="UP000791440">
    <property type="component" value="Unassembled WGS sequence"/>
</dbReference>
<accession>A0A922CY83</accession>
<dbReference type="Pfam" id="PF00098">
    <property type="entry name" value="zf-CCHC"/>
    <property type="match status" value="2"/>
</dbReference>
<evidence type="ECO:0000313" key="5">
    <source>
        <dbReference type="Proteomes" id="UP000791440"/>
    </source>
</evidence>
<dbReference type="PROSITE" id="PS50175">
    <property type="entry name" value="ASP_PROT_RETROV"/>
    <property type="match status" value="1"/>
</dbReference>
<keyword evidence="1" id="KW-0863">Zinc-finger</keyword>
<protein>
    <submittedName>
        <fullName evidence="4">Uncharacterized protein</fullName>
    </submittedName>
</protein>
<name>A0A922CY83_MANSE</name>
<evidence type="ECO:0000259" key="3">
    <source>
        <dbReference type="PROSITE" id="PS50175"/>
    </source>
</evidence>
<evidence type="ECO:0000313" key="4">
    <source>
        <dbReference type="EMBL" id="KAG6462426.1"/>
    </source>
</evidence>
<gene>
    <name evidence="4" type="ORF">O3G_MSEX013247</name>
</gene>
<keyword evidence="5" id="KW-1185">Reference proteome</keyword>
<dbReference type="EMBL" id="JH668844">
    <property type="protein sequence ID" value="KAG6462426.1"/>
    <property type="molecule type" value="Genomic_DNA"/>
</dbReference>
<dbReference type="PANTHER" id="PTHR37984:SF5">
    <property type="entry name" value="PROTEIN NYNRIN-LIKE"/>
    <property type="match status" value="1"/>
</dbReference>
<dbReference type="InterPro" id="IPR001995">
    <property type="entry name" value="Peptidase_A2_cat"/>
</dbReference>
<dbReference type="GO" id="GO:0003676">
    <property type="term" value="F:nucleic acid binding"/>
    <property type="evidence" value="ECO:0007669"/>
    <property type="project" value="InterPro"/>
</dbReference>
<dbReference type="SMART" id="SM00343">
    <property type="entry name" value="ZnF_C2HC"/>
    <property type="match status" value="2"/>
</dbReference>
<reference evidence="4" key="2">
    <citation type="submission" date="2020-12" db="EMBL/GenBank/DDBJ databases">
        <authorList>
            <person name="Kanost M."/>
        </authorList>
    </citation>
    <scope>NUCLEOTIDE SEQUENCE</scope>
</reference>
<dbReference type="CDD" id="cd00303">
    <property type="entry name" value="retropepsin_like"/>
    <property type="match status" value="1"/>
</dbReference>
<organism evidence="4 5">
    <name type="scientific">Manduca sexta</name>
    <name type="common">Tobacco hawkmoth</name>
    <name type="synonym">Tobacco hornworm</name>
    <dbReference type="NCBI Taxonomy" id="7130"/>
    <lineage>
        <taxon>Eukaryota</taxon>
        <taxon>Metazoa</taxon>
        <taxon>Ecdysozoa</taxon>
        <taxon>Arthropoda</taxon>
        <taxon>Hexapoda</taxon>
        <taxon>Insecta</taxon>
        <taxon>Pterygota</taxon>
        <taxon>Neoptera</taxon>
        <taxon>Endopterygota</taxon>
        <taxon>Lepidoptera</taxon>
        <taxon>Glossata</taxon>
        <taxon>Ditrysia</taxon>
        <taxon>Bombycoidea</taxon>
        <taxon>Sphingidae</taxon>
        <taxon>Sphinginae</taxon>
        <taxon>Sphingini</taxon>
        <taxon>Manduca</taxon>
    </lineage>
</organism>
<dbReference type="PANTHER" id="PTHR37984">
    <property type="entry name" value="PROTEIN CBG26694"/>
    <property type="match status" value="1"/>
</dbReference>
<dbReference type="InterPro" id="IPR001878">
    <property type="entry name" value="Znf_CCHC"/>
</dbReference>
<dbReference type="GO" id="GO:0006508">
    <property type="term" value="P:proteolysis"/>
    <property type="evidence" value="ECO:0007669"/>
    <property type="project" value="InterPro"/>
</dbReference>